<evidence type="ECO:0000256" key="1">
    <source>
        <dbReference type="SAM" id="Phobius"/>
    </source>
</evidence>
<keyword evidence="1" id="KW-0472">Membrane</keyword>
<feature type="transmembrane region" description="Helical" evidence="1">
    <location>
        <begin position="25"/>
        <end position="45"/>
    </location>
</feature>
<keyword evidence="3" id="KW-1185">Reference proteome</keyword>
<name>A0A0B2UXE0_TOXCA</name>
<organism evidence="2 3">
    <name type="scientific">Toxocara canis</name>
    <name type="common">Canine roundworm</name>
    <dbReference type="NCBI Taxonomy" id="6265"/>
    <lineage>
        <taxon>Eukaryota</taxon>
        <taxon>Metazoa</taxon>
        <taxon>Ecdysozoa</taxon>
        <taxon>Nematoda</taxon>
        <taxon>Chromadorea</taxon>
        <taxon>Rhabditida</taxon>
        <taxon>Spirurina</taxon>
        <taxon>Ascaridomorpha</taxon>
        <taxon>Ascaridoidea</taxon>
        <taxon>Toxocaridae</taxon>
        <taxon>Toxocara</taxon>
    </lineage>
</organism>
<dbReference type="EMBL" id="JPKZ01002633">
    <property type="protein sequence ID" value="KHN75711.1"/>
    <property type="molecule type" value="Genomic_DNA"/>
</dbReference>
<dbReference type="Proteomes" id="UP000031036">
    <property type="component" value="Unassembled WGS sequence"/>
</dbReference>
<evidence type="ECO:0000313" key="2">
    <source>
        <dbReference type="EMBL" id="KHN75711.1"/>
    </source>
</evidence>
<comment type="caution">
    <text evidence="2">The sequence shown here is derived from an EMBL/GenBank/DDBJ whole genome shotgun (WGS) entry which is preliminary data.</text>
</comment>
<feature type="transmembrane region" description="Helical" evidence="1">
    <location>
        <begin position="57"/>
        <end position="75"/>
    </location>
</feature>
<accession>A0A0B2UXE0</accession>
<sequence>MTVLVLFHWWERCSAFNEFFIFAKLFTWNQILLHLIHFGSPFGWCSNRFFSFSCDMLLTDLVSIFVFSSRCTFYVRFPDNSFSFISWSFFVLSFAGLFFCQLFCFRRCWRNRCFLQERFFLFA</sequence>
<feature type="transmembrane region" description="Helical" evidence="1">
    <location>
        <begin position="81"/>
        <end position="105"/>
    </location>
</feature>
<reference evidence="2 3" key="1">
    <citation type="submission" date="2014-11" db="EMBL/GenBank/DDBJ databases">
        <title>Genetic blueprint of the zoonotic pathogen Toxocara canis.</title>
        <authorList>
            <person name="Zhu X.-Q."/>
            <person name="Korhonen P.K."/>
            <person name="Cai H."/>
            <person name="Young N.D."/>
            <person name="Nejsum P."/>
            <person name="von Samson-Himmelstjerna G."/>
            <person name="Boag P.R."/>
            <person name="Tan P."/>
            <person name="Li Q."/>
            <person name="Min J."/>
            <person name="Yang Y."/>
            <person name="Wang X."/>
            <person name="Fang X."/>
            <person name="Hall R.S."/>
            <person name="Hofmann A."/>
            <person name="Sternberg P.W."/>
            <person name="Jex A.R."/>
            <person name="Gasser R.B."/>
        </authorList>
    </citation>
    <scope>NUCLEOTIDE SEQUENCE [LARGE SCALE GENOMIC DNA]</scope>
    <source>
        <strain evidence="2">PN_DK_2014</strain>
    </source>
</reference>
<dbReference type="AlphaFoldDB" id="A0A0B2UXE0"/>
<protein>
    <submittedName>
        <fullName evidence="2">Uncharacterized protein</fullName>
    </submittedName>
</protein>
<keyword evidence="1" id="KW-0812">Transmembrane</keyword>
<keyword evidence="1" id="KW-1133">Transmembrane helix</keyword>
<proteinExistence type="predicted"/>
<gene>
    <name evidence="2" type="ORF">Tcan_01428</name>
</gene>
<evidence type="ECO:0000313" key="3">
    <source>
        <dbReference type="Proteomes" id="UP000031036"/>
    </source>
</evidence>